<evidence type="ECO:0000313" key="4">
    <source>
        <dbReference type="Proteomes" id="UP001208570"/>
    </source>
</evidence>
<name>A0AAD9JT96_9ANNE</name>
<dbReference type="Proteomes" id="UP001208570">
    <property type="component" value="Unassembled WGS sequence"/>
</dbReference>
<comment type="caution">
    <text evidence="3">The sequence shown here is derived from an EMBL/GenBank/DDBJ whole genome shotgun (WGS) entry which is preliminary data.</text>
</comment>
<gene>
    <name evidence="3" type="ORF">LSH36_161g06022</name>
</gene>
<proteinExistence type="predicted"/>
<feature type="chain" id="PRO_5042296449" description="C-type lectin domain-containing protein" evidence="1">
    <location>
        <begin position="21"/>
        <end position="233"/>
    </location>
</feature>
<dbReference type="InterPro" id="IPR016187">
    <property type="entry name" value="CTDL_fold"/>
</dbReference>
<dbReference type="SMART" id="SM00034">
    <property type="entry name" value="CLECT"/>
    <property type="match status" value="1"/>
</dbReference>
<keyword evidence="4" id="KW-1185">Reference proteome</keyword>
<dbReference type="PROSITE" id="PS50041">
    <property type="entry name" value="C_TYPE_LECTIN_2"/>
    <property type="match status" value="1"/>
</dbReference>
<dbReference type="AlphaFoldDB" id="A0AAD9JT96"/>
<dbReference type="InterPro" id="IPR001304">
    <property type="entry name" value="C-type_lectin-like"/>
</dbReference>
<dbReference type="InterPro" id="IPR016186">
    <property type="entry name" value="C-type_lectin-like/link_sf"/>
</dbReference>
<sequence length="233" mass="26652">MTIYVVITLVIFYLKEQVIGECIYQKYFQRILIEEHISVYASFVVRRSLDCEKICLENGAMCRGANVIVSGTHHTCSLISDIPTTITEDLLMGKRNSKLIVKTIGICNEVFPWRRHTTCYNLSVTTFKYTDAIEYCQSLGSELISIEEMDEFIYIQSILRGNGQPWTSGKRQEKGGTFTWISGVELPIDSPMWADNEPSSTNIKCVQLWVESYHYLDDIGCSNERLALCELQQ</sequence>
<dbReference type="SUPFAM" id="SSF56436">
    <property type="entry name" value="C-type lectin-like"/>
    <property type="match status" value="1"/>
</dbReference>
<dbReference type="Pfam" id="PF00059">
    <property type="entry name" value="Lectin_C"/>
    <property type="match status" value="1"/>
</dbReference>
<feature type="domain" description="C-type lectin" evidence="2">
    <location>
        <begin position="115"/>
        <end position="230"/>
    </location>
</feature>
<reference evidence="3" key="1">
    <citation type="journal article" date="2023" name="Mol. Biol. Evol.">
        <title>Third-Generation Sequencing Reveals the Adaptive Role of the Epigenome in Three Deep-Sea Polychaetes.</title>
        <authorList>
            <person name="Perez M."/>
            <person name="Aroh O."/>
            <person name="Sun Y."/>
            <person name="Lan Y."/>
            <person name="Juniper S.K."/>
            <person name="Young C.R."/>
            <person name="Angers B."/>
            <person name="Qian P.Y."/>
        </authorList>
    </citation>
    <scope>NUCLEOTIDE SEQUENCE</scope>
    <source>
        <strain evidence="3">P08H-3</strain>
    </source>
</reference>
<organism evidence="3 4">
    <name type="scientific">Paralvinella palmiformis</name>
    <dbReference type="NCBI Taxonomy" id="53620"/>
    <lineage>
        <taxon>Eukaryota</taxon>
        <taxon>Metazoa</taxon>
        <taxon>Spiralia</taxon>
        <taxon>Lophotrochozoa</taxon>
        <taxon>Annelida</taxon>
        <taxon>Polychaeta</taxon>
        <taxon>Sedentaria</taxon>
        <taxon>Canalipalpata</taxon>
        <taxon>Terebellida</taxon>
        <taxon>Terebelliformia</taxon>
        <taxon>Alvinellidae</taxon>
        <taxon>Paralvinella</taxon>
    </lineage>
</organism>
<evidence type="ECO:0000313" key="3">
    <source>
        <dbReference type="EMBL" id="KAK2158958.1"/>
    </source>
</evidence>
<evidence type="ECO:0000259" key="2">
    <source>
        <dbReference type="PROSITE" id="PS50041"/>
    </source>
</evidence>
<accession>A0AAD9JT96</accession>
<protein>
    <recommendedName>
        <fullName evidence="2">C-type lectin domain-containing protein</fullName>
    </recommendedName>
</protein>
<feature type="signal peptide" evidence="1">
    <location>
        <begin position="1"/>
        <end position="20"/>
    </location>
</feature>
<dbReference type="Gene3D" id="3.10.100.10">
    <property type="entry name" value="Mannose-Binding Protein A, subunit A"/>
    <property type="match status" value="1"/>
</dbReference>
<keyword evidence="1" id="KW-0732">Signal</keyword>
<evidence type="ECO:0000256" key="1">
    <source>
        <dbReference type="SAM" id="SignalP"/>
    </source>
</evidence>
<dbReference type="EMBL" id="JAODUP010000161">
    <property type="protein sequence ID" value="KAK2158958.1"/>
    <property type="molecule type" value="Genomic_DNA"/>
</dbReference>
<dbReference type="CDD" id="cd00037">
    <property type="entry name" value="CLECT"/>
    <property type="match status" value="1"/>
</dbReference>